<dbReference type="Gene3D" id="3.90.25.10">
    <property type="entry name" value="UDP-galactose 4-epimerase, domain 1"/>
    <property type="match status" value="1"/>
</dbReference>
<dbReference type="EMBL" id="CP003587">
    <property type="protein sequence ID" value="AGY59729.1"/>
    <property type="molecule type" value="Genomic_DNA"/>
</dbReference>
<feature type="domain" description="NAD(P)-binding" evidence="1">
    <location>
        <begin position="6"/>
        <end position="178"/>
    </location>
</feature>
<organism evidence="2 3">
    <name type="scientific">Gloeobacter kilaueensis (strain ATCC BAA-2537 / CCAP 1431/1 / ULC 316 / JS1)</name>
    <dbReference type="NCBI Taxonomy" id="1183438"/>
    <lineage>
        <taxon>Bacteria</taxon>
        <taxon>Bacillati</taxon>
        <taxon>Cyanobacteriota</taxon>
        <taxon>Cyanophyceae</taxon>
        <taxon>Gloeobacterales</taxon>
        <taxon>Gloeobacteraceae</taxon>
        <taxon>Gloeobacter</taxon>
    </lineage>
</organism>
<dbReference type="InterPro" id="IPR016040">
    <property type="entry name" value="NAD(P)-bd_dom"/>
</dbReference>
<accession>U5QQ22</accession>
<dbReference type="HOGENOM" id="CLU_007383_10_4_3"/>
<evidence type="ECO:0000259" key="1">
    <source>
        <dbReference type="Pfam" id="PF13460"/>
    </source>
</evidence>
<reference evidence="2 3" key="1">
    <citation type="journal article" date="2013" name="PLoS ONE">
        <title>Cultivation and Complete Genome Sequencing of Gloeobacter kilaueensis sp. nov., from a Lava Cave in Kilauea Caldera, Hawai'i.</title>
        <authorList>
            <person name="Saw J.H."/>
            <person name="Schatz M."/>
            <person name="Brown M.V."/>
            <person name="Kunkel D.D."/>
            <person name="Foster J.S."/>
            <person name="Shick H."/>
            <person name="Christensen S."/>
            <person name="Hou S."/>
            <person name="Wan X."/>
            <person name="Donachie S.P."/>
        </authorList>
    </citation>
    <scope>NUCLEOTIDE SEQUENCE [LARGE SCALE GENOMIC DNA]</scope>
    <source>
        <strain evidence="3">JS</strain>
    </source>
</reference>
<protein>
    <submittedName>
        <fullName evidence="2">NmrA family protein</fullName>
    </submittedName>
</protein>
<dbReference type="KEGG" id="glj:GKIL_3483"/>
<dbReference type="PANTHER" id="PTHR47129:SF1">
    <property type="entry name" value="NMRA-LIKE DOMAIN-CONTAINING PROTEIN"/>
    <property type="match status" value="1"/>
</dbReference>
<evidence type="ECO:0000313" key="3">
    <source>
        <dbReference type="Proteomes" id="UP000017396"/>
    </source>
</evidence>
<dbReference type="STRING" id="1183438.GKIL_3483"/>
<dbReference type="CDD" id="cd05269">
    <property type="entry name" value="TMR_SDR_a"/>
    <property type="match status" value="1"/>
</dbReference>
<dbReference type="Proteomes" id="UP000017396">
    <property type="component" value="Chromosome"/>
</dbReference>
<dbReference type="InterPro" id="IPR052718">
    <property type="entry name" value="NmrA-type_oxidoreductase"/>
</dbReference>
<proteinExistence type="predicted"/>
<dbReference type="PATRIC" id="fig|1183438.3.peg.3421"/>
<dbReference type="SUPFAM" id="SSF51735">
    <property type="entry name" value="NAD(P)-binding Rossmann-fold domains"/>
    <property type="match status" value="1"/>
</dbReference>
<keyword evidence="3" id="KW-1185">Reference proteome</keyword>
<name>U5QQ22_GLOK1</name>
<dbReference type="PANTHER" id="PTHR47129">
    <property type="entry name" value="QUINONE OXIDOREDUCTASE 2"/>
    <property type="match status" value="1"/>
</dbReference>
<dbReference type="InterPro" id="IPR036291">
    <property type="entry name" value="NAD(P)-bd_dom_sf"/>
</dbReference>
<evidence type="ECO:0000313" key="2">
    <source>
        <dbReference type="EMBL" id="AGY59729.1"/>
    </source>
</evidence>
<sequence>MYGVTGASGQLGRLVLKALLETVAPDRLVALVRDPDKLADVAARGVAVRHFDYDHLAEPTAVLAGIDRLLLISSSEIGRRLPQHQAVIDAAVAAHVGFIAYTSILHADSNPMLLAEEHRATEAALKASGLAHALLRNGWYTENYLGQVQVVVEHGELIGSAGEGRISAAARADYAVAASAVLIGAPETRIYELVGDRAFTLTQLAAAIAGASGKPVVYRNLPEAAYREMLESTGLPAPIANALADSDVKAAEGVLFDDSGVLSALIGRATTPMEESVKFALRA</sequence>
<gene>
    <name evidence="2" type="ORF">GKIL_3483</name>
</gene>
<dbReference type="AlphaFoldDB" id="U5QQ22"/>
<dbReference type="Gene3D" id="3.40.50.720">
    <property type="entry name" value="NAD(P)-binding Rossmann-like Domain"/>
    <property type="match status" value="1"/>
</dbReference>
<dbReference type="Pfam" id="PF13460">
    <property type="entry name" value="NAD_binding_10"/>
    <property type="match status" value="1"/>
</dbReference>
<dbReference type="eggNOG" id="COG0702">
    <property type="taxonomic scope" value="Bacteria"/>
</dbReference>
<dbReference type="OrthoDB" id="152510at2"/>
<dbReference type="RefSeq" id="WP_023175031.1">
    <property type="nucleotide sequence ID" value="NC_022600.1"/>
</dbReference>